<gene>
    <name evidence="2" type="ORF">A2675_02015</name>
</gene>
<evidence type="ECO:0000256" key="1">
    <source>
        <dbReference type="SAM" id="MobiDB-lite"/>
    </source>
</evidence>
<protein>
    <submittedName>
        <fullName evidence="2">Uncharacterized protein</fullName>
    </submittedName>
</protein>
<name>A0A1G2SB42_9BACT</name>
<dbReference type="Proteomes" id="UP000176997">
    <property type="component" value="Unassembled WGS sequence"/>
</dbReference>
<sequence length="161" mass="18470">MNQNKQEAVPTSPFGSRRERSLAQNGHQDAAMSTGCLQERSERIKKAQEAIETLLLYRDSEHRHQAYKIAVREVRWLIGVARTFDGQDREWATRKLLWLTSWQAMPLINEVEKALNEIFGEAMPTRLAGWLAALVKKQKDYIRSKSGVHRPGKTARDRAAD</sequence>
<accession>A0A1G2SB42</accession>
<evidence type="ECO:0000313" key="2">
    <source>
        <dbReference type="EMBL" id="OHA81922.1"/>
    </source>
</evidence>
<feature type="region of interest" description="Disordered" evidence="1">
    <location>
        <begin position="1"/>
        <end position="35"/>
    </location>
</feature>
<proteinExistence type="predicted"/>
<dbReference type="AlphaFoldDB" id="A0A1G2SB42"/>
<dbReference type="STRING" id="1802723.A2675_02015"/>
<organism evidence="2 3">
    <name type="scientific">Candidatus Yonathbacteria bacterium RIFCSPHIGHO2_01_FULL_51_10</name>
    <dbReference type="NCBI Taxonomy" id="1802723"/>
    <lineage>
        <taxon>Bacteria</taxon>
        <taxon>Candidatus Yonathiibacteriota</taxon>
    </lineage>
</organism>
<evidence type="ECO:0000313" key="3">
    <source>
        <dbReference type="Proteomes" id="UP000176997"/>
    </source>
</evidence>
<dbReference type="EMBL" id="MHUS01000006">
    <property type="protein sequence ID" value="OHA81922.1"/>
    <property type="molecule type" value="Genomic_DNA"/>
</dbReference>
<reference evidence="2 3" key="1">
    <citation type="journal article" date="2016" name="Nat. Commun.">
        <title>Thousands of microbial genomes shed light on interconnected biogeochemical processes in an aquifer system.</title>
        <authorList>
            <person name="Anantharaman K."/>
            <person name="Brown C.T."/>
            <person name="Hug L.A."/>
            <person name="Sharon I."/>
            <person name="Castelle C.J."/>
            <person name="Probst A.J."/>
            <person name="Thomas B.C."/>
            <person name="Singh A."/>
            <person name="Wilkins M.J."/>
            <person name="Karaoz U."/>
            <person name="Brodie E.L."/>
            <person name="Williams K.H."/>
            <person name="Hubbard S.S."/>
            <person name="Banfield J.F."/>
        </authorList>
    </citation>
    <scope>NUCLEOTIDE SEQUENCE [LARGE SCALE GENOMIC DNA]</scope>
</reference>
<comment type="caution">
    <text evidence="2">The sequence shown here is derived from an EMBL/GenBank/DDBJ whole genome shotgun (WGS) entry which is preliminary data.</text>
</comment>